<proteinExistence type="predicted"/>
<accession>A0A5E4EJS0</accession>
<organism evidence="2 3">
    <name type="scientific">Prunus dulcis</name>
    <name type="common">Almond</name>
    <name type="synonym">Amygdalus dulcis</name>
    <dbReference type="NCBI Taxonomy" id="3755"/>
    <lineage>
        <taxon>Eukaryota</taxon>
        <taxon>Viridiplantae</taxon>
        <taxon>Streptophyta</taxon>
        <taxon>Embryophyta</taxon>
        <taxon>Tracheophyta</taxon>
        <taxon>Spermatophyta</taxon>
        <taxon>Magnoliopsida</taxon>
        <taxon>eudicotyledons</taxon>
        <taxon>Gunneridae</taxon>
        <taxon>Pentapetalae</taxon>
        <taxon>rosids</taxon>
        <taxon>fabids</taxon>
        <taxon>Rosales</taxon>
        <taxon>Rosaceae</taxon>
        <taxon>Amygdaloideae</taxon>
        <taxon>Amygdaleae</taxon>
        <taxon>Prunus</taxon>
    </lineage>
</organism>
<sequence>MARKSSEVQALYEPCQNMFTPLGSPSPSSAAINKLSSALGTNATCDIDFHGPWYVEAVWLSFSMAPDTMSPADVGLKEENLDVDRGHGFFGLDQQNRVAPITTWIYMNVIVLR</sequence>
<dbReference type="AlphaFoldDB" id="A0A5E4EJS0"/>
<reference evidence="2" key="1">
    <citation type="submission" date="2019-07" db="EMBL/GenBank/DDBJ databases">
        <authorList>
            <person name="Alioto T."/>
            <person name="Alioto T."/>
            <person name="Gomez Garrido J."/>
        </authorList>
    </citation>
    <scope>NUCLEOTIDE SEQUENCE</scope>
</reference>
<dbReference type="Proteomes" id="UP001054821">
    <property type="component" value="Chromosome 8"/>
</dbReference>
<dbReference type="Gramene" id="VVA14128">
    <property type="protein sequence ID" value="VVA14128"/>
    <property type="gene ID" value="Prudul26B012332"/>
</dbReference>
<keyword evidence="4" id="KW-1185">Reference proteome</keyword>
<evidence type="ECO:0000313" key="1">
    <source>
        <dbReference type="EMBL" id="KAI5316120.1"/>
    </source>
</evidence>
<protein>
    <submittedName>
        <fullName evidence="2">PREDICTED: plant cysteine oxidase 3</fullName>
    </submittedName>
</protein>
<evidence type="ECO:0000313" key="3">
    <source>
        <dbReference type="Proteomes" id="UP000327085"/>
    </source>
</evidence>
<reference evidence="1 4" key="3">
    <citation type="journal article" date="2022" name="G3 (Bethesda)">
        <title>Whole-genome sequence and methylome profiling of the almond [Prunus dulcis (Mill.) D.A. Webb] cultivar 'Nonpareil'.</title>
        <authorList>
            <person name="D'Amico-Willman K.M."/>
            <person name="Ouma W.Z."/>
            <person name="Meulia T."/>
            <person name="Sideli G.M."/>
            <person name="Gradziel T.M."/>
            <person name="Fresnedo-Ramirez J."/>
        </authorList>
    </citation>
    <scope>NUCLEOTIDE SEQUENCE [LARGE SCALE GENOMIC DNA]</scope>
    <source>
        <strain evidence="1">Clone GOH B32 T37-40</strain>
    </source>
</reference>
<reference evidence="3" key="2">
    <citation type="journal article" date="2020" name="Plant J.">
        <title>Transposons played a major role in the diversification between the closely related almond and peach genomes: results from the almond genome sequence.</title>
        <authorList>
            <person name="Alioto T."/>
            <person name="Alexiou K.G."/>
            <person name="Bardil A."/>
            <person name="Barteri F."/>
            <person name="Castanera R."/>
            <person name="Cruz F."/>
            <person name="Dhingra A."/>
            <person name="Duval H."/>
            <person name="Fernandez I Marti A."/>
            <person name="Frias L."/>
            <person name="Galan B."/>
            <person name="Garcia J.L."/>
            <person name="Howad W."/>
            <person name="Gomez-Garrido J."/>
            <person name="Gut M."/>
            <person name="Julca I."/>
            <person name="Morata J."/>
            <person name="Puigdomenech P."/>
            <person name="Ribeca P."/>
            <person name="Rubio Cabetas M.J."/>
            <person name="Vlasova A."/>
            <person name="Wirthensohn M."/>
            <person name="Garcia-Mas J."/>
            <person name="Gabaldon T."/>
            <person name="Casacuberta J.M."/>
            <person name="Arus P."/>
        </authorList>
    </citation>
    <scope>NUCLEOTIDE SEQUENCE [LARGE SCALE GENOMIC DNA]</scope>
    <source>
        <strain evidence="3">cv. Texas</strain>
    </source>
</reference>
<gene>
    <name evidence="2" type="ORF">ALMOND_2B012332</name>
    <name evidence="1" type="ORF">L3X38_045296</name>
</gene>
<dbReference type="EMBL" id="JAJFAZ020000008">
    <property type="protein sequence ID" value="KAI5316120.1"/>
    <property type="molecule type" value="Genomic_DNA"/>
</dbReference>
<dbReference type="Proteomes" id="UP000327085">
    <property type="component" value="Chromosome 8"/>
</dbReference>
<dbReference type="InParanoid" id="A0A5E4EJS0"/>
<evidence type="ECO:0000313" key="2">
    <source>
        <dbReference type="EMBL" id="VVA14128.1"/>
    </source>
</evidence>
<name>A0A5E4EJS0_PRUDU</name>
<dbReference type="EMBL" id="CABIKO010000009">
    <property type="protein sequence ID" value="VVA14128.1"/>
    <property type="molecule type" value="Genomic_DNA"/>
</dbReference>
<evidence type="ECO:0000313" key="4">
    <source>
        <dbReference type="Proteomes" id="UP001054821"/>
    </source>
</evidence>